<dbReference type="PIRSF" id="PIRSF031644">
    <property type="entry name" value="UCP031644"/>
    <property type="match status" value="1"/>
</dbReference>
<comment type="caution">
    <text evidence="2">The sequence shown here is derived from an EMBL/GenBank/DDBJ whole genome shotgun (WGS) entry which is preliminary data.</text>
</comment>
<organism evidence="2 3">
    <name type="scientific">Gulosibacter molinativorax</name>
    <dbReference type="NCBI Taxonomy" id="256821"/>
    <lineage>
        <taxon>Bacteria</taxon>
        <taxon>Bacillati</taxon>
        <taxon>Actinomycetota</taxon>
        <taxon>Actinomycetes</taxon>
        <taxon>Micrococcales</taxon>
        <taxon>Microbacteriaceae</taxon>
        <taxon>Gulosibacter</taxon>
    </lineage>
</organism>
<reference evidence="2" key="2">
    <citation type="journal article" date="2022" name="Sci. Rep.">
        <title>In silico prediction of the enzymes involved in the degradation of the herbicide molinate by Gulosibacter molinativorax ON4T.</title>
        <authorList>
            <person name="Lopes A.R."/>
            <person name="Bunin E."/>
            <person name="Viana A.T."/>
            <person name="Froufe H."/>
            <person name="Munoz-Merida A."/>
            <person name="Pinho D."/>
            <person name="Figueiredo J."/>
            <person name="Barroso C."/>
            <person name="Vaz-Moreira I."/>
            <person name="Bellanger X."/>
            <person name="Egas C."/>
            <person name="Nunes O.C."/>
        </authorList>
    </citation>
    <scope>NUCLEOTIDE SEQUENCE</scope>
    <source>
        <strain evidence="2">ON4</strain>
    </source>
</reference>
<keyword evidence="3" id="KW-1185">Reference proteome</keyword>
<dbReference type="Pfam" id="PF06445">
    <property type="entry name" value="GyrI-like"/>
    <property type="match status" value="1"/>
</dbReference>
<dbReference type="InterPro" id="IPR029442">
    <property type="entry name" value="GyrI-like"/>
</dbReference>
<accession>A0ABT7C5K4</accession>
<evidence type="ECO:0000259" key="1">
    <source>
        <dbReference type="Pfam" id="PF06445"/>
    </source>
</evidence>
<evidence type="ECO:0000313" key="3">
    <source>
        <dbReference type="Proteomes" id="UP001170379"/>
    </source>
</evidence>
<protein>
    <recommendedName>
        <fullName evidence="1">GyrI-like small molecule binding domain-containing protein</fullName>
    </recommendedName>
</protein>
<sequence length="207" mass="23643">MDNLDLKRVHRELYTAKRGQFTLVEVPELVYLQVDGHGDPNSSAEYGAALQALYTVSYGARRICKTRLERKHTVAPLEGLWTAADMSSFVDRRKDDWDWTMMIAQPDYVTAEIIAEAIEDARAKSLAALDRLRFGSFEEGLSVQTLHVGPYDDEGPVLQRMHEEFIPEQGLEMTGSHHEVYLSDARKTVPEKLRTILRQPVRRRENG</sequence>
<dbReference type="InterPro" id="IPR008319">
    <property type="entry name" value="GyrI-like_CCH_Lin2189-like"/>
</dbReference>
<evidence type="ECO:0000313" key="2">
    <source>
        <dbReference type="EMBL" id="MDJ1370459.1"/>
    </source>
</evidence>
<gene>
    <name evidence="2" type="ORF">C7K25_03565</name>
</gene>
<dbReference type="EMBL" id="PXVD01000004">
    <property type="protein sequence ID" value="MDJ1370459.1"/>
    <property type="molecule type" value="Genomic_DNA"/>
</dbReference>
<dbReference type="Proteomes" id="UP001170379">
    <property type="component" value="Unassembled WGS sequence"/>
</dbReference>
<dbReference type="SUPFAM" id="SSF55136">
    <property type="entry name" value="Probable bacterial effector-binding domain"/>
    <property type="match status" value="1"/>
</dbReference>
<name>A0ABT7C5K4_9MICO</name>
<dbReference type="Gene3D" id="3.20.80.10">
    <property type="entry name" value="Regulatory factor, effector binding domain"/>
    <property type="match status" value="1"/>
</dbReference>
<reference evidence="2" key="1">
    <citation type="submission" date="2018-03" db="EMBL/GenBank/DDBJ databases">
        <authorList>
            <person name="Nunes O.C."/>
            <person name="Lopes A.R."/>
            <person name="Froufe H."/>
            <person name="Munoz-Merida A."/>
            <person name="Barroso C."/>
            <person name="Egas C."/>
        </authorList>
    </citation>
    <scope>NUCLEOTIDE SEQUENCE</scope>
    <source>
        <strain evidence="2">ON4</strain>
    </source>
</reference>
<dbReference type="InterPro" id="IPR011256">
    <property type="entry name" value="Reg_factor_effector_dom_sf"/>
</dbReference>
<feature type="domain" description="GyrI-like small molecule binding" evidence="1">
    <location>
        <begin position="20"/>
        <end position="201"/>
    </location>
</feature>
<proteinExistence type="predicted"/>